<name>A0A0G1QJZ0_9BACT</name>
<sequence>MGRFPIPLKKYLLAETSTTIKFLILSDVIFISAKGLLGPVFALFIEGYIDGANVAVIGIAATVFLLSKSLLQIPFAHLLDKIKGECDDFLILMIGNFISALIPLAANFGIKLYTPSQNYFLVTFISVPVQYLMYGT</sequence>
<feature type="transmembrane region" description="Helical" evidence="1">
    <location>
        <begin position="89"/>
        <end position="110"/>
    </location>
</feature>
<proteinExistence type="predicted"/>
<evidence type="ECO:0000313" key="3">
    <source>
        <dbReference type="Proteomes" id="UP000034354"/>
    </source>
</evidence>
<keyword evidence="1" id="KW-0812">Transmembrane</keyword>
<evidence type="ECO:0000313" key="2">
    <source>
        <dbReference type="EMBL" id="KKU09005.1"/>
    </source>
</evidence>
<feature type="non-terminal residue" evidence="2">
    <location>
        <position position="136"/>
    </location>
</feature>
<accession>A0A0G1QJZ0</accession>
<dbReference type="Proteomes" id="UP000034354">
    <property type="component" value="Unassembled WGS sequence"/>
</dbReference>
<feature type="transmembrane region" description="Helical" evidence="1">
    <location>
        <begin position="51"/>
        <end position="68"/>
    </location>
</feature>
<evidence type="ECO:0000256" key="1">
    <source>
        <dbReference type="SAM" id="Phobius"/>
    </source>
</evidence>
<organism evidence="2 3">
    <name type="scientific">Candidatus Uhrbacteria bacterium GW2011_GWE2_45_35</name>
    <dbReference type="NCBI Taxonomy" id="1618993"/>
    <lineage>
        <taxon>Bacteria</taxon>
        <taxon>Candidatus Uhriibacteriota</taxon>
    </lineage>
</organism>
<dbReference type="AlphaFoldDB" id="A0A0G1QJZ0"/>
<gene>
    <name evidence="2" type="ORF">UX09_C0006G0001</name>
</gene>
<feature type="transmembrane region" description="Helical" evidence="1">
    <location>
        <begin position="116"/>
        <end position="134"/>
    </location>
</feature>
<protein>
    <submittedName>
        <fullName evidence="2">Uncharacterized protein</fullName>
    </submittedName>
</protein>
<dbReference type="EMBL" id="LCKW01000006">
    <property type="protein sequence ID" value="KKU09005.1"/>
    <property type="molecule type" value="Genomic_DNA"/>
</dbReference>
<comment type="caution">
    <text evidence="2">The sequence shown here is derived from an EMBL/GenBank/DDBJ whole genome shotgun (WGS) entry which is preliminary data.</text>
</comment>
<dbReference type="STRING" id="1618993.UX09_C0006G0001"/>
<feature type="transmembrane region" description="Helical" evidence="1">
    <location>
        <begin position="20"/>
        <end position="45"/>
    </location>
</feature>
<reference evidence="2 3" key="1">
    <citation type="journal article" date="2015" name="Nature">
        <title>rRNA introns, odd ribosomes, and small enigmatic genomes across a large radiation of phyla.</title>
        <authorList>
            <person name="Brown C.T."/>
            <person name="Hug L.A."/>
            <person name="Thomas B.C."/>
            <person name="Sharon I."/>
            <person name="Castelle C.J."/>
            <person name="Singh A."/>
            <person name="Wilkins M.J."/>
            <person name="Williams K.H."/>
            <person name="Banfield J.F."/>
        </authorList>
    </citation>
    <scope>NUCLEOTIDE SEQUENCE [LARGE SCALE GENOMIC DNA]</scope>
</reference>
<keyword evidence="1" id="KW-1133">Transmembrane helix</keyword>
<keyword evidence="1" id="KW-0472">Membrane</keyword>